<feature type="domain" description="WRKY" evidence="6">
    <location>
        <begin position="152"/>
        <end position="218"/>
    </location>
</feature>
<dbReference type="PANTHER" id="PTHR32096">
    <property type="entry name" value="WRKY TRANSCRIPTION FACTOR 30-RELATED-RELATED"/>
    <property type="match status" value="1"/>
</dbReference>
<dbReference type="InParanoid" id="A0A3Q7GHD9"/>
<sequence length="241" mass="27832">MGDDNWDIGVNNVVAPKLGLNTSLVWNYFDRPLSPRMNSFTGLSKIVSLDFPIARQERLYDQVIITNQNNNQQLYLHSITPVQFIEQITVPQSRTTVEFVPPTTTQAEWIDLQKQLDIGAKILPNFSFSMKTPLTQSRTSKNHSIMLTYESLQEELRNDKWAWRKYGQKYIKGSPFPRNYYKCSTSKHCEAKKQIEKSSKDENIFFVSCSGEHNHYPPMSRTYLASCNNNSKLKLPKGINI</sequence>
<reference evidence="7" key="2">
    <citation type="submission" date="2019-01" db="UniProtKB">
        <authorList>
            <consortium name="EnsemblPlants"/>
        </authorList>
    </citation>
    <scope>IDENTIFICATION</scope>
    <source>
        <strain evidence="7">cv. Heinz 1706</strain>
    </source>
</reference>
<organism evidence="7">
    <name type="scientific">Solanum lycopersicum</name>
    <name type="common">Tomato</name>
    <name type="synonym">Lycopersicon esculentum</name>
    <dbReference type="NCBI Taxonomy" id="4081"/>
    <lineage>
        <taxon>Eukaryota</taxon>
        <taxon>Viridiplantae</taxon>
        <taxon>Streptophyta</taxon>
        <taxon>Embryophyta</taxon>
        <taxon>Tracheophyta</taxon>
        <taxon>Spermatophyta</taxon>
        <taxon>Magnoliopsida</taxon>
        <taxon>eudicotyledons</taxon>
        <taxon>Gunneridae</taxon>
        <taxon>Pentapetalae</taxon>
        <taxon>asterids</taxon>
        <taxon>lamiids</taxon>
        <taxon>Solanales</taxon>
        <taxon>Solanaceae</taxon>
        <taxon>Solanoideae</taxon>
        <taxon>Solaneae</taxon>
        <taxon>Solanum</taxon>
        <taxon>Solanum subgen. Lycopersicon</taxon>
    </lineage>
</organism>
<keyword evidence="5" id="KW-0539">Nucleus</keyword>
<evidence type="ECO:0000313" key="7">
    <source>
        <dbReference type="EnsemblPlants" id="Solyc05g045927.1.1"/>
    </source>
</evidence>
<keyword evidence="8" id="KW-1185">Reference proteome</keyword>
<dbReference type="Pfam" id="PF03106">
    <property type="entry name" value="WRKY"/>
    <property type="match status" value="1"/>
</dbReference>
<dbReference type="SMR" id="A0A3Q7GHD9"/>
<evidence type="ECO:0000259" key="6">
    <source>
        <dbReference type="PROSITE" id="PS50811"/>
    </source>
</evidence>
<evidence type="ECO:0000313" key="8">
    <source>
        <dbReference type="Proteomes" id="UP000004994"/>
    </source>
</evidence>
<proteinExistence type="predicted"/>
<evidence type="ECO:0000256" key="4">
    <source>
        <dbReference type="ARBA" id="ARBA00023163"/>
    </source>
</evidence>
<evidence type="ECO:0000256" key="5">
    <source>
        <dbReference type="ARBA" id="ARBA00023242"/>
    </source>
</evidence>
<dbReference type="Gramene" id="Solyc05g045927.1.1">
    <property type="protein sequence ID" value="Solyc05g045927.1.1"/>
    <property type="gene ID" value="Solyc05g045927.1"/>
</dbReference>
<dbReference type="InterPro" id="IPR036576">
    <property type="entry name" value="WRKY_dom_sf"/>
</dbReference>
<keyword evidence="4" id="KW-0804">Transcription</keyword>
<evidence type="ECO:0000256" key="3">
    <source>
        <dbReference type="ARBA" id="ARBA00023125"/>
    </source>
</evidence>
<dbReference type="SMART" id="SM00774">
    <property type="entry name" value="WRKY"/>
    <property type="match status" value="1"/>
</dbReference>
<dbReference type="GO" id="GO:0005634">
    <property type="term" value="C:nucleus"/>
    <property type="evidence" value="ECO:0000318"/>
    <property type="project" value="GO_Central"/>
</dbReference>
<dbReference type="OrthoDB" id="1429533at2759"/>
<dbReference type="STRING" id="4081.A0A3Q7GHD9"/>
<dbReference type="EnsemblPlants" id="Solyc05g045927.1.1">
    <property type="protein sequence ID" value="Solyc05g045927.1.1"/>
    <property type="gene ID" value="Solyc05g045927.1"/>
</dbReference>
<dbReference type="AlphaFoldDB" id="A0A3Q7GHD9"/>
<dbReference type="Gene3D" id="2.20.25.80">
    <property type="entry name" value="WRKY domain"/>
    <property type="match status" value="1"/>
</dbReference>
<reference evidence="7" key="1">
    <citation type="journal article" date="2012" name="Nature">
        <title>The tomato genome sequence provides insights into fleshy fruit evolution.</title>
        <authorList>
            <consortium name="Tomato Genome Consortium"/>
        </authorList>
    </citation>
    <scope>NUCLEOTIDE SEQUENCE [LARGE SCALE GENOMIC DNA]</scope>
    <source>
        <strain evidence="7">cv. Heinz 1706</strain>
    </source>
</reference>
<evidence type="ECO:0000256" key="2">
    <source>
        <dbReference type="ARBA" id="ARBA00023015"/>
    </source>
</evidence>
<dbReference type="PANTHER" id="PTHR32096:SF80">
    <property type="entry name" value="WRKY TRANSCRIPTION FACTOR 27-RELATED"/>
    <property type="match status" value="1"/>
</dbReference>
<dbReference type="InterPro" id="IPR044810">
    <property type="entry name" value="WRKY_plant"/>
</dbReference>
<dbReference type="SUPFAM" id="SSF118290">
    <property type="entry name" value="WRKY DNA-binding domain"/>
    <property type="match status" value="1"/>
</dbReference>
<protein>
    <recommendedName>
        <fullName evidence="6">WRKY domain-containing protein</fullName>
    </recommendedName>
</protein>
<gene>
    <name evidence="7" type="primary">LOC104647603</name>
</gene>
<dbReference type="GO" id="GO:0006355">
    <property type="term" value="P:regulation of DNA-templated transcription"/>
    <property type="evidence" value="ECO:0000318"/>
    <property type="project" value="GO_Central"/>
</dbReference>
<keyword evidence="2" id="KW-0805">Transcription regulation</keyword>
<dbReference type="Proteomes" id="UP000004994">
    <property type="component" value="Chromosome 5"/>
</dbReference>
<keyword evidence="3" id="KW-0238">DNA-binding</keyword>
<evidence type="ECO:0000256" key="1">
    <source>
        <dbReference type="ARBA" id="ARBA00004123"/>
    </source>
</evidence>
<name>A0A3Q7GHD9_SOLLC</name>
<comment type="subcellular location">
    <subcellularLocation>
        <location evidence="1">Nucleus</location>
    </subcellularLocation>
</comment>
<dbReference type="GO" id="GO:0000976">
    <property type="term" value="F:transcription cis-regulatory region binding"/>
    <property type="evidence" value="ECO:0000318"/>
    <property type="project" value="GO_Central"/>
</dbReference>
<dbReference type="PROSITE" id="PS50811">
    <property type="entry name" value="WRKY"/>
    <property type="match status" value="1"/>
</dbReference>
<dbReference type="GO" id="GO:0003700">
    <property type="term" value="F:DNA-binding transcription factor activity"/>
    <property type="evidence" value="ECO:0000318"/>
    <property type="project" value="GO_Central"/>
</dbReference>
<dbReference type="InterPro" id="IPR003657">
    <property type="entry name" value="WRKY_dom"/>
</dbReference>
<accession>A0A3Q7GHD9</accession>